<evidence type="ECO:0000256" key="5">
    <source>
        <dbReference type="ARBA" id="ARBA00022833"/>
    </source>
</evidence>
<keyword evidence="8" id="KW-0010">Activator</keyword>
<evidence type="ECO:0000313" key="15">
    <source>
        <dbReference type="Proteomes" id="UP000053664"/>
    </source>
</evidence>
<evidence type="ECO:0000256" key="4">
    <source>
        <dbReference type="ARBA" id="ARBA00022723"/>
    </source>
</evidence>
<evidence type="ECO:0000256" key="9">
    <source>
        <dbReference type="ARBA" id="ARBA00023163"/>
    </source>
</evidence>
<dbReference type="OrthoDB" id="2538135at2759"/>
<dbReference type="Gene3D" id="3.30.450.20">
    <property type="entry name" value="PAS domain"/>
    <property type="match status" value="1"/>
</dbReference>
<dbReference type="CDD" id="cd00130">
    <property type="entry name" value="PAS"/>
    <property type="match status" value="1"/>
</dbReference>
<keyword evidence="3" id="KW-0312">Gluconeogenesis</keyword>
<keyword evidence="4" id="KW-0479">Metal-binding</keyword>
<keyword evidence="6" id="KW-0805">Transcription regulation</keyword>
<dbReference type="Gene3D" id="4.10.240.10">
    <property type="entry name" value="Zn(2)-C6 fungal-type DNA-binding domain"/>
    <property type="match status" value="1"/>
</dbReference>
<keyword evidence="7" id="KW-0238">DNA-binding</keyword>
<dbReference type="PANTHER" id="PTHR47659">
    <property type="entry name" value="ZN(II)2CYS6 TRANSCRIPTION FACTOR (EUROFUNG)-RELATED"/>
    <property type="match status" value="1"/>
</dbReference>
<accession>A0A061HF41</accession>
<evidence type="ECO:0000259" key="13">
    <source>
        <dbReference type="PROSITE" id="PS50048"/>
    </source>
</evidence>
<keyword evidence="10" id="KW-0539">Nucleus</keyword>
<dbReference type="GO" id="GO:0000977">
    <property type="term" value="F:RNA polymerase II transcription regulatory region sequence-specific DNA binding"/>
    <property type="evidence" value="ECO:0007669"/>
    <property type="project" value="TreeGrafter"/>
</dbReference>
<dbReference type="InterPro" id="IPR056751">
    <property type="entry name" value="PAS_13"/>
</dbReference>
<dbReference type="GO" id="GO:0008270">
    <property type="term" value="F:zinc ion binding"/>
    <property type="evidence" value="ECO:0007669"/>
    <property type="project" value="InterPro"/>
</dbReference>
<proteinExistence type="inferred from homology"/>
<feature type="compositionally biased region" description="Polar residues" evidence="12">
    <location>
        <begin position="53"/>
        <end position="65"/>
    </location>
</feature>
<dbReference type="eggNOG" id="ENOG502R1M5">
    <property type="taxonomic scope" value="Eukaryota"/>
</dbReference>
<feature type="compositionally biased region" description="Low complexity" evidence="12">
    <location>
        <begin position="17"/>
        <end position="33"/>
    </location>
</feature>
<evidence type="ECO:0000256" key="12">
    <source>
        <dbReference type="SAM" id="MobiDB-lite"/>
    </source>
</evidence>
<evidence type="ECO:0000256" key="6">
    <source>
        <dbReference type="ARBA" id="ARBA00023015"/>
    </source>
</evidence>
<dbReference type="SUPFAM" id="SSF57701">
    <property type="entry name" value="Zn2/Cys6 DNA-binding domain"/>
    <property type="match status" value="1"/>
</dbReference>
<dbReference type="InterPro" id="IPR035965">
    <property type="entry name" value="PAS-like_dom_sf"/>
</dbReference>
<name>A0A061HF41_9BASI</name>
<gene>
    <name evidence="14" type="ORF">PFL1_03021</name>
</gene>
<dbReference type="PROSITE" id="PS50048">
    <property type="entry name" value="ZN2_CY6_FUNGAL_2"/>
    <property type="match status" value="1"/>
</dbReference>
<feature type="domain" description="Zn(2)-C6 fungal-type" evidence="13">
    <location>
        <begin position="199"/>
        <end position="230"/>
    </location>
</feature>
<feature type="region of interest" description="Disordered" evidence="12">
    <location>
        <begin position="1"/>
        <end position="197"/>
    </location>
</feature>
<feature type="compositionally biased region" description="Low complexity" evidence="12">
    <location>
        <begin position="115"/>
        <end position="152"/>
    </location>
</feature>
<sequence>MIIGPDSASGRPPASNGATAGSQPPASSAAAAQVKEGSLSPSEAAANTLHALSRSSGPSTPSHLQAASPPNAVAGVATRPSSASLYASPQARTQQQPSPFNVRSNASLLSQSLYSNVGPSGNSSSTSPSASASGSSKVQRPDSGSPAGSGSPLKREMEALGAKGGSSSSAAGSAASTPTASKSGGRDGSASKRKKANRACFHCQKAHLTCDDSRPCLRCVKKGLADTCTDGFRKKAKYLLDDEELEELKRQKAVKAAERKKAKLQQQQQQQQQQPQQPQQLQAPAAPSAAQIPAPPSGPPLDKPYVGTGPVEAQQPPVSGNADASPANDVLSSHFDSGQSAASHQSEPAFELAFDPTHNFGSEATSLEYSILSSMLNGTDLALLGSGTDSPDFQTSPAMGILDNIGEYGSITGVNGWNKPAISSATSFDAILGSSAGALDTLSAYNDPTGLSATSPDFASGVGAGGGGAILSELPTTDAGFTALEVPSPAASRPAPFDGGTAASTTAMATTGLGGYEADQSSLPAPASVEQAAAIGGDTAFDSGALPPAGGSSVTGAASDTYSANRSLSNEPLPDINKAIASRRNQRLQQDSLWKARVAKVYRDSTKPFPYPEGYHFLIKYATEKFGKQDVLRVVRALAIFRPSLIALQMPLTEEDEIFVERSFQRTILEFEKLISFSGTPTVVWRRTCEICVVGAEFCMLTQWSREELLGRYIYEFMDKSSMLDYWEKFALHAFENTTQSVMTTCTLMTPQGKPVPCAWSFTIKRDIFDLPSLVVGNFLPVLS</sequence>
<comment type="similarity">
    <text evidence="2">Belongs to the ERT1/acuK family.</text>
</comment>
<dbReference type="InterPro" id="IPR001138">
    <property type="entry name" value="Zn2Cys6_DnaBD"/>
</dbReference>
<evidence type="ECO:0000256" key="11">
    <source>
        <dbReference type="ARBA" id="ARBA00040903"/>
    </source>
</evidence>
<feature type="compositionally biased region" description="Low complexity" evidence="12">
    <location>
        <begin position="165"/>
        <end position="183"/>
    </location>
</feature>
<keyword evidence="9" id="KW-0804">Transcription</keyword>
<evidence type="ECO:0000313" key="14">
    <source>
        <dbReference type="EMBL" id="EPQ29266.1"/>
    </source>
</evidence>
<dbReference type="InterPro" id="IPR050335">
    <property type="entry name" value="ERT1_acuK_gluconeogen_tf"/>
</dbReference>
<feature type="compositionally biased region" description="Polar residues" evidence="12">
    <location>
        <begin position="330"/>
        <end position="344"/>
    </location>
</feature>
<organism evidence="14 15">
    <name type="scientific">Pseudozyma flocculosa PF-1</name>
    <dbReference type="NCBI Taxonomy" id="1277687"/>
    <lineage>
        <taxon>Eukaryota</taxon>
        <taxon>Fungi</taxon>
        <taxon>Dikarya</taxon>
        <taxon>Basidiomycota</taxon>
        <taxon>Ustilaginomycotina</taxon>
        <taxon>Ustilaginomycetes</taxon>
        <taxon>Ustilaginales</taxon>
        <taxon>Ustilaginaceae</taxon>
        <taxon>Pseudozyma</taxon>
    </lineage>
</organism>
<evidence type="ECO:0000256" key="8">
    <source>
        <dbReference type="ARBA" id="ARBA00023159"/>
    </source>
</evidence>
<feature type="compositionally biased region" description="Low complexity" evidence="12">
    <location>
        <begin position="265"/>
        <end position="292"/>
    </location>
</feature>
<feature type="compositionally biased region" description="Polar residues" evidence="12">
    <location>
        <begin position="79"/>
        <end position="114"/>
    </location>
</feature>
<dbReference type="SUPFAM" id="SSF55785">
    <property type="entry name" value="PYP-like sensor domain (PAS domain)"/>
    <property type="match status" value="1"/>
</dbReference>
<dbReference type="Pfam" id="PF24990">
    <property type="entry name" value="PAS_13"/>
    <property type="match status" value="2"/>
</dbReference>
<evidence type="ECO:0000256" key="3">
    <source>
        <dbReference type="ARBA" id="ARBA00022432"/>
    </source>
</evidence>
<dbReference type="RefSeq" id="XP_007878729.1">
    <property type="nucleotide sequence ID" value="XM_007880538.1"/>
</dbReference>
<dbReference type="KEGG" id="pfp:PFL1_03021"/>
<evidence type="ECO:0000256" key="10">
    <source>
        <dbReference type="ARBA" id="ARBA00023242"/>
    </source>
</evidence>
<dbReference type="EMBL" id="KE361631">
    <property type="protein sequence ID" value="EPQ29266.1"/>
    <property type="molecule type" value="Genomic_DNA"/>
</dbReference>
<dbReference type="PANTHER" id="PTHR47659:SF1">
    <property type="entry name" value="TRANSCRIPTION ACTIVATOR OF GLUCONEOGENESIS ERT1"/>
    <property type="match status" value="1"/>
</dbReference>
<evidence type="ECO:0000256" key="7">
    <source>
        <dbReference type="ARBA" id="ARBA00023125"/>
    </source>
</evidence>
<protein>
    <recommendedName>
        <fullName evidence="11">Transcription activator of gluconeogenesis ERT1</fullName>
    </recommendedName>
</protein>
<keyword evidence="5" id="KW-0862">Zinc</keyword>
<dbReference type="AlphaFoldDB" id="A0A061HF41"/>
<dbReference type="GO" id="GO:0000981">
    <property type="term" value="F:DNA-binding transcription factor activity, RNA polymerase II-specific"/>
    <property type="evidence" value="ECO:0007669"/>
    <property type="project" value="InterPro"/>
</dbReference>
<evidence type="ECO:0000256" key="2">
    <source>
        <dbReference type="ARBA" id="ARBA00010855"/>
    </source>
</evidence>
<comment type="subcellular location">
    <subcellularLocation>
        <location evidence="1">Nucleus</location>
    </subcellularLocation>
</comment>
<dbReference type="InterPro" id="IPR036864">
    <property type="entry name" value="Zn2-C6_fun-type_DNA-bd_sf"/>
</dbReference>
<feature type="region of interest" description="Disordered" evidence="12">
    <location>
        <begin position="259"/>
        <end position="344"/>
    </location>
</feature>
<dbReference type="CDD" id="cd00067">
    <property type="entry name" value="GAL4"/>
    <property type="match status" value="1"/>
</dbReference>
<dbReference type="GO" id="GO:0005634">
    <property type="term" value="C:nucleus"/>
    <property type="evidence" value="ECO:0007669"/>
    <property type="project" value="UniProtKB-SubCell"/>
</dbReference>
<dbReference type="Proteomes" id="UP000053664">
    <property type="component" value="Unassembled WGS sequence"/>
</dbReference>
<dbReference type="GO" id="GO:0006094">
    <property type="term" value="P:gluconeogenesis"/>
    <property type="evidence" value="ECO:0007669"/>
    <property type="project" value="UniProtKB-KW"/>
</dbReference>
<dbReference type="HOGENOM" id="CLU_010748_2_0_1"/>
<dbReference type="SMART" id="SM00066">
    <property type="entry name" value="GAL4"/>
    <property type="match status" value="1"/>
</dbReference>
<dbReference type="GO" id="GO:0009267">
    <property type="term" value="P:cellular response to starvation"/>
    <property type="evidence" value="ECO:0007669"/>
    <property type="project" value="TreeGrafter"/>
</dbReference>
<evidence type="ECO:0000256" key="1">
    <source>
        <dbReference type="ARBA" id="ARBA00004123"/>
    </source>
</evidence>
<reference evidence="14 15" key="1">
    <citation type="journal article" date="2013" name="Plant Cell">
        <title>The transition from a phytopathogenic smut ancestor to an anamorphic biocontrol agent deciphered by comparative whole-genome analysis.</title>
        <authorList>
            <person name="Lefebvre F."/>
            <person name="Joly D.L."/>
            <person name="Labbe C."/>
            <person name="Teichmann B."/>
            <person name="Linning R."/>
            <person name="Belzile F."/>
            <person name="Bakkeren G."/>
            <person name="Belanger R.R."/>
        </authorList>
    </citation>
    <scope>NUCLEOTIDE SEQUENCE [LARGE SCALE GENOMIC DNA]</scope>
    <source>
        <strain evidence="14 15">PF-1</strain>
    </source>
</reference>
<dbReference type="GeneID" id="19317133"/>
<dbReference type="InterPro" id="IPR000014">
    <property type="entry name" value="PAS"/>
</dbReference>
<feature type="compositionally biased region" description="Pro residues" evidence="12">
    <location>
        <begin position="293"/>
        <end position="302"/>
    </location>
</feature>